<sequence>MPRSPQAAAAPRKVGFKVVELEAILRDLDAEGQEVDDLVSGLADDEWAKPTPAQGWTVAHQIAHLAWTDGKALLAARHPEEFGAEVKRALAAGEGYVDDAAAEGAATPPADLLAAWRQGRTQLRQALASVPSGTKLPWYGPPMSAASMATARMMETWAHGQDVADALGVERVPTARLRHIARFGVRTRDFAFHLHSLTAPAEEFRVELTAPGTGTWAFGPADAAQRVSGSALDFCLVVTQRRHPADTGLRAEGADAQQWLRIAQAFAGPPGQGRQPGHAG</sequence>
<protein>
    <submittedName>
        <fullName evidence="3">TIGR03084 family protein</fullName>
    </submittedName>
</protein>
<dbReference type="Gene3D" id="1.20.120.450">
    <property type="entry name" value="dinb family like domain"/>
    <property type="match status" value="1"/>
</dbReference>
<feature type="domain" description="Mycothiol-dependent maleylpyruvate isomerase metal-binding" evidence="2">
    <location>
        <begin position="28"/>
        <end position="164"/>
    </location>
</feature>
<evidence type="ECO:0000259" key="2">
    <source>
        <dbReference type="Pfam" id="PF11716"/>
    </source>
</evidence>
<dbReference type="GO" id="GO:0046872">
    <property type="term" value="F:metal ion binding"/>
    <property type="evidence" value="ECO:0007669"/>
    <property type="project" value="InterPro"/>
</dbReference>
<dbReference type="SUPFAM" id="SSF109854">
    <property type="entry name" value="DinB/YfiT-like putative metalloenzymes"/>
    <property type="match status" value="1"/>
</dbReference>
<keyword evidence="4" id="KW-1185">Reference proteome</keyword>
<dbReference type="Pfam" id="PF08608">
    <property type="entry name" value="Wyosine_form"/>
    <property type="match status" value="1"/>
</dbReference>
<evidence type="ECO:0000313" key="4">
    <source>
        <dbReference type="Proteomes" id="UP000004926"/>
    </source>
</evidence>
<accession>H5X9M4</accession>
<evidence type="ECO:0000259" key="1">
    <source>
        <dbReference type="Pfam" id="PF08608"/>
    </source>
</evidence>
<organism evidence="3 4">
    <name type="scientific">Saccharomonospora marina XMU15</name>
    <dbReference type="NCBI Taxonomy" id="882083"/>
    <lineage>
        <taxon>Bacteria</taxon>
        <taxon>Bacillati</taxon>
        <taxon>Actinomycetota</taxon>
        <taxon>Actinomycetes</taxon>
        <taxon>Pseudonocardiales</taxon>
        <taxon>Pseudonocardiaceae</taxon>
        <taxon>Saccharomonospora</taxon>
    </lineage>
</organism>
<dbReference type="InterPro" id="IPR013917">
    <property type="entry name" value="tRNA_wybutosine-synth"/>
</dbReference>
<dbReference type="NCBIfam" id="TIGR03083">
    <property type="entry name" value="maleylpyruvate isomerase family mycothiol-dependent enzyme"/>
    <property type="match status" value="1"/>
</dbReference>
<dbReference type="STRING" id="882083.SacmaDRAFT_3237"/>
<dbReference type="NCBIfam" id="TIGR03084">
    <property type="entry name" value="TIGR03084 family metal-binding protein"/>
    <property type="match status" value="1"/>
</dbReference>
<reference evidence="3 4" key="1">
    <citation type="journal article" date="2012" name="Stand. Genomic Sci.">
        <title>Genome sequence of the ocean sediment bacterium Saccharomonospora marina type strain (XMU15(T)).</title>
        <authorList>
            <person name="Klenk H.P."/>
            <person name="Lu M."/>
            <person name="Lucas S."/>
            <person name="Lapidus A."/>
            <person name="Copeland A."/>
            <person name="Pitluck S."/>
            <person name="Goodwin L.A."/>
            <person name="Han C."/>
            <person name="Tapia R."/>
            <person name="Brambilla E.M."/>
            <person name="Potter G."/>
            <person name="Land M."/>
            <person name="Ivanova N."/>
            <person name="Rohde M."/>
            <person name="Goker M."/>
            <person name="Detter J.C."/>
            <person name="Li W.J."/>
            <person name="Kyrpides N.C."/>
            <person name="Woyke T."/>
        </authorList>
    </citation>
    <scope>NUCLEOTIDE SEQUENCE [LARGE SCALE GENOMIC DNA]</scope>
    <source>
        <strain evidence="3 4">XMU15</strain>
    </source>
</reference>
<dbReference type="eggNOG" id="ENOG502Z7S3">
    <property type="taxonomic scope" value="Bacteria"/>
</dbReference>
<gene>
    <name evidence="3" type="ORF">SacmaDRAFT_3237</name>
</gene>
<feature type="domain" description="tRNA wybutosine-synthesis" evidence="1">
    <location>
        <begin position="200"/>
        <end position="246"/>
    </location>
</feature>
<dbReference type="AlphaFoldDB" id="H5X9M4"/>
<dbReference type="InterPro" id="IPR017517">
    <property type="entry name" value="Maleyloyr_isom"/>
</dbReference>
<proteinExistence type="predicted"/>
<dbReference type="InterPro" id="IPR017518">
    <property type="entry name" value="CHP03084"/>
</dbReference>
<evidence type="ECO:0000313" key="3">
    <source>
        <dbReference type="EMBL" id="EHR51462.1"/>
    </source>
</evidence>
<dbReference type="Pfam" id="PF11716">
    <property type="entry name" value="MDMPI_N"/>
    <property type="match status" value="1"/>
</dbReference>
<name>H5X9M4_9PSEU</name>
<dbReference type="EMBL" id="CM001439">
    <property type="protein sequence ID" value="EHR51462.1"/>
    <property type="molecule type" value="Genomic_DNA"/>
</dbReference>
<dbReference type="HOGENOM" id="CLU_067335_0_0_11"/>
<dbReference type="InterPro" id="IPR024344">
    <property type="entry name" value="MDMPI_metal-binding"/>
</dbReference>
<dbReference type="InterPro" id="IPR034660">
    <property type="entry name" value="DinB/YfiT-like"/>
</dbReference>
<dbReference type="Proteomes" id="UP000004926">
    <property type="component" value="Chromosome"/>
</dbReference>